<dbReference type="Pfam" id="PF00109">
    <property type="entry name" value="ketoacyl-synt"/>
    <property type="match status" value="1"/>
</dbReference>
<dbReference type="InterPro" id="IPR029063">
    <property type="entry name" value="SAM-dependent_MTases_sf"/>
</dbReference>
<dbReference type="SMART" id="SM00823">
    <property type="entry name" value="PKS_PP"/>
    <property type="match status" value="1"/>
</dbReference>
<dbReference type="FunFam" id="1.10.1200.10:FF:000016">
    <property type="entry name" value="Non-ribosomal peptide synthase"/>
    <property type="match status" value="1"/>
</dbReference>
<feature type="domain" description="Ketosynthase family 3 (KS3)" evidence="8">
    <location>
        <begin position="8"/>
        <end position="436"/>
    </location>
</feature>
<dbReference type="Proteomes" id="UP001206128">
    <property type="component" value="Unassembled WGS sequence"/>
</dbReference>
<keyword evidence="3" id="KW-0597">Phosphoprotein</keyword>
<feature type="domain" description="Carrier" evidence="7">
    <location>
        <begin position="1308"/>
        <end position="1383"/>
    </location>
</feature>
<name>A0AAE3G923_9PSEU</name>
<dbReference type="SUPFAM" id="SSF52151">
    <property type="entry name" value="FabD/lysophospholipase-like"/>
    <property type="match status" value="1"/>
</dbReference>
<dbReference type="PROSITE" id="PS00012">
    <property type="entry name" value="PHOSPHOPANTETHEINE"/>
    <property type="match status" value="1"/>
</dbReference>
<dbReference type="Pfam" id="PF22621">
    <property type="entry name" value="CurL-like_PKS_C"/>
    <property type="match status" value="1"/>
</dbReference>
<proteinExistence type="predicted"/>
<dbReference type="InterPro" id="IPR020802">
    <property type="entry name" value="TesA-like"/>
</dbReference>
<protein>
    <submittedName>
        <fullName evidence="9">Acyl transferase domain-containing protein</fullName>
    </submittedName>
</protein>
<evidence type="ECO:0000256" key="1">
    <source>
        <dbReference type="ARBA" id="ARBA00001957"/>
    </source>
</evidence>
<dbReference type="SUPFAM" id="SSF53474">
    <property type="entry name" value="alpha/beta-Hydrolases"/>
    <property type="match status" value="1"/>
</dbReference>
<dbReference type="SMART" id="SM00825">
    <property type="entry name" value="PKS_KS"/>
    <property type="match status" value="1"/>
</dbReference>
<dbReference type="PANTHER" id="PTHR43775">
    <property type="entry name" value="FATTY ACID SYNTHASE"/>
    <property type="match status" value="1"/>
</dbReference>
<dbReference type="PROSITE" id="PS50075">
    <property type="entry name" value="CARRIER"/>
    <property type="match status" value="1"/>
</dbReference>
<dbReference type="InterPro" id="IPR016035">
    <property type="entry name" value="Acyl_Trfase/lysoPLipase"/>
</dbReference>
<dbReference type="InterPro" id="IPR001227">
    <property type="entry name" value="Ac_transferase_dom_sf"/>
</dbReference>
<dbReference type="InterPro" id="IPR006162">
    <property type="entry name" value="Ppantetheine_attach_site"/>
</dbReference>
<evidence type="ECO:0000313" key="9">
    <source>
        <dbReference type="EMBL" id="MCP2163946.1"/>
    </source>
</evidence>
<dbReference type="RefSeq" id="WP_253767139.1">
    <property type="nucleotide sequence ID" value="NZ_JAMTCK010000002.1"/>
</dbReference>
<keyword evidence="2" id="KW-0596">Phosphopantetheine</keyword>
<keyword evidence="5" id="KW-0511">Multifunctional enzyme</keyword>
<sequence length="1675" mass="178759">MTDASERGSAIAVIGMAGRFPGADDVDQFWANLVAGRESVLPVSDEEYLAAGGSRAGLTDPHTVRVAATIDGIELFDAAFFGYSAADAALIDPQHRLFLECCYHALENAGQDPSKQDSVVGVYGGASSSTYYVENLWPRLAGRDSGIEATAAKVGNIDGTLTTRVSYELNLTGPSMAVQTACSTSLVAVHLACQDLLDFRCDLALVGGASVNVGAKRGYRYVEGGPLPADGHVRTFDADAAGTVGGDGVGVVVLKRLADALADGDRVRAVILGSAINNDGHRKVGFVAPSTQGQVDAILAAQAAAGVSADEIGYVEAHGTATPVGDPIEIAALSTAFAESTQRRQFCAIGSAKTNIGHTAEAAGVAGLIKLVLALEHRMIPASLHYRAPNPLIDFTETPFYVNAELSPWDSDGRPRVGAVSSFGIGGTNAHVIVAEAPAAPPSSPAGEWVALPLSARTPSALGLVRERLADHLAADRGLNLADVAHTLHSGRKALDRRCVVVCRDLDDAVTRLRQPHPALAPAQPGVAPEVAFLLPGGGGDYPGMGRQLYDTEPLFRADIDHCAEILRPVLGADLRATLYGDAPRDWTAGFVGVVATEYALARLVMSFGVRPTALIGHSLGEYTAACLAGVYSLADMLPLVAERVRLLEGVGGAMISVPLGESDLRGYLTERVSLAAVNAPTLCVLAGPVEDIAEVERKLAIDDVPTQRLRVPSASHSAMTEPFLGRLAATLSTVEFHAPAIPIMSNLTGTWVTDEQVTSVDYWLRHTSHTVRFAEGLAQLCQAKRPALVEVGPGRVLARLARMQFGDTHPVATAMGHARDERCDRETLLGALGQLWCQGVDVDWTAVHSSGQAGATRQRVPLPGYPFERKRYWVDPLPPHRSAPEPLLRLPAERDRLCAAEQRVRERVAVNRPPADAVRALDRLSDLYLCAYLSANGVSLAPGQVHDRAALVDRLCPATRCRRMVDTLLYLLTQSGVLVEEDSGGSAVLRVADPPADHAAEIAALEQELRVRFPDQLGAVDLARHCVGQYHRVFTGEIEAHEVLRPDGEFDITDEPGADLVNNSDVVVYRDLLAEEVARLVRAAGGRRVRVLEVGAGRGLLSWHVVEALRELSTVEFHFTDIGRSFVLAAQRRAAEQGLDCMSFGVLDIGTDPTAQGYPAGGFDIVLAYNVLHATPQVRDALHNVRQLVAPGGVLFVLEASALPRITLLPAVLKGWEPAADDFRQHLPLIPAEAWPDLVADAGYAEVGVLPPTPEQRAHVDHVLVVATTAEDATLPTGAPAEAPAGIGTPARSAFNSRPELPTEYVAPRTELEEVVARQWAEVLGLDRVGIEDNFFALGGESLLALQLVARMRDELGVVIPVRKVMEHTTVAALAGYCARQLAGTAEGVEPDLAKHAYDVLLPLRPEGQLPPLFCVHPAGGLSWRYAGLVRHIHADRPIYGLQARGLDGTEPLADSVLEVAEDCVRQIRSVQPHGPYHLLGWSFGGFAAHAMATLLEQAGERVALLAMLDAVPVYLERVPDEREIERGLLAVLLNDAGHTVDVTGDAPLDRARVLELIRRDGGGFAVLDDGEIDLLVRVLRNNARILLDHRAGTFSGDLLFFTATRSHPADEPTAEAWRPYVAGQIDNHDVDCDHYSLTLPEPMAVIGAVLDAALRRCSSTPGRGGVRGVRDER</sequence>
<dbReference type="InterPro" id="IPR009081">
    <property type="entry name" value="PP-bd_ACP"/>
</dbReference>
<dbReference type="PANTHER" id="PTHR43775:SF51">
    <property type="entry name" value="INACTIVE PHENOLPHTHIOCEROL SYNTHESIS POLYKETIDE SYNTHASE TYPE I PKS1-RELATED"/>
    <property type="match status" value="1"/>
</dbReference>
<dbReference type="InterPro" id="IPR018201">
    <property type="entry name" value="Ketoacyl_synth_AS"/>
</dbReference>
<evidence type="ECO:0000256" key="3">
    <source>
        <dbReference type="ARBA" id="ARBA00022553"/>
    </source>
</evidence>
<dbReference type="Pfam" id="PF08242">
    <property type="entry name" value="Methyltransf_12"/>
    <property type="match status" value="1"/>
</dbReference>
<dbReference type="InterPro" id="IPR014030">
    <property type="entry name" value="Ketoacyl_synth_N"/>
</dbReference>
<evidence type="ECO:0000259" key="7">
    <source>
        <dbReference type="PROSITE" id="PS50075"/>
    </source>
</evidence>
<evidence type="ECO:0000256" key="6">
    <source>
        <dbReference type="ARBA" id="ARBA00023315"/>
    </source>
</evidence>
<dbReference type="InterPro" id="IPR016039">
    <property type="entry name" value="Thiolase-like"/>
</dbReference>
<dbReference type="GO" id="GO:0006633">
    <property type="term" value="P:fatty acid biosynthetic process"/>
    <property type="evidence" value="ECO:0007669"/>
    <property type="project" value="InterPro"/>
</dbReference>
<reference evidence="9" key="1">
    <citation type="submission" date="2022-06" db="EMBL/GenBank/DDBJ databases">
        <title>Genomic Encyclopedia of Archaeal and Bacterial Type Strains, Phase II (KMG-II): from individual species to whole genera.</title>
        <authorList>
            <person name="Goeker M."/>
        </authorList>
    </citation>
    <scope>NUCLEOTIDE SEQUENCE</scope>
    <source>
        <strain evidence="9">DSM 43935</strain>
    </source>
</reference>
<dbReference type="Gene3D" id="3.40.50.150">
    <property type="entry name" value="Vaccinia Virus protein VP39"/>
    <property type="match status" value="1"/>
</dbReference>
<gene>
    <name evidence="9" type="ORF">LX83_000786</name>
</gene>
<organism evidence="9 10">
    <name type="scientific">Goodfellowiella coeruleoviolacea</name>
    <dbReference type="NCBI Taxonomy" id="334858"/>
    <lineage>
        <taxon>Bacteria</taxon>
        <taxon>Bacillati</taxon>
        <taxon>Actinomycetota</taxon>
        <taxon>Actinomycetes</taxon>
        <taxon>Pseudonocardiales</taxon>
        <taxon>Pseudonocardiaceae</taxon>
        <taxon>Goodfellowiella</taxon>
    </lineage>
</organism>
<dbReference type="InterPro" id="IPR036736">
    <property type="entry name" value="ACP-like_sf"/>
</dbReference>
<dbReference type="SUPFAM" id="SSF47336">
    <property type="entry name" value="ACP-like"/>
    <property type="match status" value="1"/>
</dbReference>
<dbReference type="CDD" id="cd00833">
    <property type="entry name" value="PKS"/>
    <property type="match status" value="1"/>
</dbReference>
<dbReference type="SUPFAM" id="SSF53901">
    <property type="entry name" value="Thiolase-like"/>
    <property type="match status" value="1"/>
</dbReference>
<keyword evidence="6" id="KW-0012">Acyltransferase</keyword>
<dbReference type="Pfam" id="PF00550">
    <property type="entry name" value="PP-binding"/>
    <property type="match status" value="1"/>
</dbReference>
<evidence type="ECO:0000313" key="10">
    <source>
        <dbReference type="Proteomes" id="UP001206128"/>
    </source>
</evidence>
<dbReference type="CDD" id="cd02440">
    <property type="entry name" value="AdoMet_MTases"/>
    <property type="match status" value="1"/>
</dbReference>
<dbReference type="Gene3D" id="3.40.366.10">
    <property type="entry name" value="Malonyl-Coenzyme A Acyl Carrier Protein, domain 2"/>
    <property type="match status" value="1"/>
</dbReference>
<dbReference type="EMBL" id="JAMTCK010000002">
    <property type="protein sequence ID" value="MCP2163946.1"/>
    <property type="molecule type" value="Genomic_DNA"/>
</dbReference>
<dbReference type="GO" id="GO:0004315">
    <property type="term" value="F:3-oxoacyl-[acyl-carrier-protein] synthase activity"/>
    <property type="evidence" value="ECO:0007669"/>
    <property type="project" value="InterPro"/>
</dbReference>
<keyword evidence="4 9" id="KW-0808">Transferase</keyword>
<evidence type="ECO:0000256" key="4">
    <source>
        <dbReference type="ARBA" id="ARBA00022679"/>
    </source>
</evidence>
<evidence type="ECO:0000256" key="5">
    <source>
        <dbReference type="ARBA" id="ARBA00023268"/>
    </source>
</evidence>
<dbReference type="InterPro" id="IPR029058">
    <property type="entry name" value="AB_hydrolase_fold"/>
</dbReference>
<dbReference type="Gene3D" id="3.40.50.1820">
    <property type="entry name" value="alpha/beta hydrolase"/>
    <property type="match status" value="1"/>
</dbReference>
<evidence type="ECO:0000259" key="8">
    <source>
        <dbReference type="PROSITE" id="PS52004"/>
    </source>
</evidence>
<dbReference type="InterPro" id="IPR001031">
    <property type="entry name" value="Thioesterase"/>
</dbReference>
<dbReference type="SUPFAM" id="SSF53335">
    <property type="entry name" value="S-adenosyl-L-methionine-dependent methyltransferases"/>
    <property type="match status" value="1"/>
</dbReference>
<dbReference type="InterPro" id="IPR050091">
    <property type="entry name" value="PKS_NRPS_Biosynth_Enz"/>
</dbReference>
<dbReference type="InterPro" id="IPR020841">
    <property type="entry name" value="PKS_Beta-ketoAc_synthase_dom"/>
</dbReference>
<dbReference type="InterPro" id="IPR014043">
    <property type="entry name" value="Acyl_transferase_dom"/>
</dbReference>
<dbReference type="Gene3D" id="3.30.70.3290">
    <property type="match status" value="1"/>
</dbReference>
<dbReference type="SMART" id="SM00824">
    <property type="entry name" value="PKS_TE"/>
    <property type="match status" value="1"/>
</dbReference>
<dbReference type="GO" id="GO:0004312">
    <property type="term" value="F:fatty acid synthase activity"/>
    <property type="evidence" value="ECO:0007669"/>
    <property type="project" value="TreeGrafter"/>
</dbReference>
<dbReference type="InterPro" id="IPR013217">
    <property type="entry name" value="Methyltransf_12"/>
</dbReference>
<evidence type="ECO:0000256" key="2">
    <source>
        <dbReference type="ARBA" id="ARBA00022450"/>
    </source>
</evidence>
<comment type="caution">
    <text evidence="9">The sequence shown here is derived from an EMBL/GenBank/DDBJ whole genome shotgun (WGS) entry which is preliminary data.</text>
</comment>
<dbReference type="PROSITE" id="PS00606">
    <property type="entry name" value="KS3_1"/>
    <property type="match status" value="1"/>
</dbReference>
<dbReference type="InterPro" id="IPR020806">
    <property type="entry name" value="PKS_PP-bd"/>
</dbReference>
<dbReference type="InterPro" id="IPR014031">
    <property type="entry name" value="Ketoacyl_synth_C"/>
</dbReference>
<dbReference type="Gene3D" id="3.30.70.250">
    <property type="entry name" value="Malonyl-CoA ACP transacylase, ACP-binding"/>
    <property type="match status" value="1"/>
</dbReference>
<comment type="cofactor">
    <cofactor evidence="1">
        <name>pantetheine 4'-phosphate</name>
        <dbReference type="ChEBI" id="CHEBI:47942"/>
    </cofactor>
</comment>
<dbReference type="SMART" id="SM00827">
    <property type="entry name" value="PKS_AT"/>
    <property type="match status" value="1"/>
</dbReference>
<dbReference type="Pfam" id="PF00975">
    <property type="entry name" value="Thioesterase"/>
    <property type="match status" value="1"/>
</dbReference>
<accession>A0AAE3G923</accession>
<dbReference type="PROSITE" id="PS52004">
    <property type="entry name" value="KS3_2"/>
    <property type="match status" value="1"/>
</dbReference>
<dbReference type="Gene3D" id="3.40.47.10">
    <property type="match status" value="1"/>
</dbReference>
<keyword evidence="10" id="KW-1185">Reference proteome</keyword>
<dbReference type="InterPro" id="IPR016036">
    <property type="entry name" value="Malonyl_transacylase_ACP-bd"/>
</dbReference>
<dbReference type="GO" id="GO:0031177">
    <property type="term" value="F:phosphopantetheine binding"/>
    <property type="evidence" value="ECO:0007669"/>
    <property type="project" value="InterPro"/>
</dbReference>
<dbReference type="Pfam" id="PF00698">
    <property type="entry name" value="Acyl_transf_1"/>
    <property type="match status" value="1"/>
</dbReference>
<dbReference type="Pfam" id="PF02801">
    <property type="entry name" value="Ketoacyl-synt_C"/>
    <property type="match status" value="1"/>
</dbReference>
<dbReference type="GO" id="GO:0044550">
    <property type="term" value="P:secondary metabolite biosynthetic process"/>
    <property type="evidence" value="ECO:0007669"/>
    <property type="project" value="UniProtKB-ARBA"/>
</dbReference>
<dbReference type="SUPFAM" id="SSF55048">
    <property type="entry name" value="Probable ACP-binding domain of malonyl-CoA ACP transacylase"/>
    <property type="match status" value="1"/>
</dbReference>